<name>A0A8T4KWM9_9ARCH</name>
<gene>
    <name evidence="3" type="ORF">J4415_01530</name>
</gene>
<evidence type="ECO:0000313" key="4">
    <source>
        <dbReference type="Proteomes" id="UP000677687"/>
    </source>
</evidence>
<evidence type="ECO:0000259" key="2">
    <source>
        <dbReference type="Pfam" id="PF00535"/>
    </source>
</evidence>
<dbReference type="InterPro" id="IPR029044">
    <property type="entry name" value="Nucleotide-diphossugar_trans"/>
</dbReference>
<organism evidence="3 4">
    <name type="scientific">Candidatus Iainarchaeum sp</name>
    <dbReference type="NCBI Taxonomy" id="3101447"/>
    <lineage>
        <taxon>Archaea</taxon>
        <taxon>Candidatus Iainarchaeota</taxon>
        <taxon>Candidatus Iainarchaeia</taxon>
        <taxon>Candidatus Iainarchaeales</taxon>
        <taxon>Candidatus Iainarchaeaceae</taxon>
        <taxon>Candidatus Iainarchaeum</taxon>
    </lineage>
</organism>
<feature type="domain" description="Glycosyltransferase 2-like" evidence="2">
    <location>
        <begin position="9"/>
        <end position="159"/>
    </location>
</feature>
<proteinExistence type="predicted"/>
<reference evidence="3" key="1">
    <citation type="submission" date="2021-03" db="EMBL/GenBank/DDBJ databases">
        <authorList>
            <person name="Jaffe A."/>
        </authorList>
    </citation>
    <scope>NUCLEOTIDE SEQUENCE</scope>
    <source>
        <strain evidence="3">RIFCSPHIGHO2_01_FULL_AR10_44_11</strain>
    </source>
</reference>
<evidence type="ECO:0000256" key="1">
    <source>
        <dbReference type="SAM" id="Phobius"/>
    </source>
</evidence>
<dbReference type="Gene3D" id="3.90.550.10">
    <property type="entry name" value="Spore Coat Polysaccharide Biosynthesis Protein SpsA, Chain A"/>
    <property type="match status" value="1"/>
</dbReference>
<dbReference type="AlphaFoldDB" id="A0A8T4KWM9"/>
<feature type="transmembrane region" description="Helical" evidence="1">
    <location>
        <begin position="263"/>
        <end position="282"/>
    </location>
</feature>
<sequence length="295" mass="33422">MKNDFPNASIVIATFNNAPILRKVLEAMLRLDYPAQYEIIVADDGSKDGTKQMLQSNFRNNKKIRLIFLRHGGVCKARNAGIKAAHFPIVINMDHDCIPSQNWLRDMVRGFDSEKVGIVSAYDYYGGTSTAFRKNLLNKVGGYDEDYVYYREDTDLSFKIMDLGYEFRLVKADYVHDHKLAKPSGFMGLAKHVMQRLKYHQNDVLLYKKHPTEVCEKFLNIKFHFLVSPLSDFKAATGIWGKGVGFSISSPRGIVFLENKSPLHALIIILAGIAYVIAVKFSRLVGSMKFGKLLI</sequence>
<keyword evidence="1" id="KW-1133">Transmembrane helix</keyword>
<keyword evidence="1" id="KW-0472">Membrane</keyword>
<reference evidence="3" key="2">
    <citation type="submission" date="2021-05" db="EMBL/GenBank/DDBJ databases">
        <title>Protein family content uncovers lineage relationships and bacterial pathway maintenance mechanisms in DPANN archaea.</title>
        <authorList>
            <person name="Castelle C.J."/>
            <person name="Meheust R."/>
            <person name="Jaffe A.L."/>
            <person name="Seitz K."/>
            <person name="Gong X."/>
            <person name="Baker B.J."/>
            <person name="Banfield J.F."/>
        </authorList>
    </citation>
    <scope>NUCLEOTIDE SEQUENCE</scope>
    <source>
        <strain evidence="3">RIFCSPHIGHO2_01_FULL_AR10_44_11</strain>
    </source>
</reference>
<dbReference type="EMBL" id="JAGVWD010000020">
    <property type="protein sequence ID" value="MBS3057290.1"/>
    <property type="molecule type" value="Genomic_DNA"/>
</dbReference>
<dbReference type="SUPFAM" id="SSF53448">
    <property type="entry name" value="Nucleotide-diphospho-sugar transferases"/>
    <property type="match status" value="1"/>
</dbReference>
<keyword evidence="1" id="KW-0812">Transmembrane</keyword>
<evidence type="ECO:0000313" key="3">
    <source>
        <dbReference type="EMBL" id="MBS3057290.1"/>
    </source>
</evidence>
<dbReference type="CDD" id="cd00761">
    <property type="entry name" value="Glyco_tranf_GTA_type"/>
    <property type="match status" value="1"/>
</dbReference>
<dbReference type="Proteomes" id="UP000677687">
    <property type="component" value="Unassembled WGS sequence"/>
</dbReference>
<accession>A0A8T4KWM9</accession>
<dbReference type="InterPro" id="IPR050834">
    <property type="entry name" value="Glycosyltransf_2"/>
</dbReference>
<comment type="caution">
    <text evidence="3">The sequence shown here is derived from an EMBL/GenBank/DDBJ whole genome shotgun (WGS) entry which is preliminary data.</text>
</comment>
<protein>
    <submittedName>
        <fullName evidence="3">Glycosyltransferase family 2 protein</fullName>
    </submittedName>
</protein>
<dbReference type="Pfam" id="PF00535">
    <property type="entry name" value="Glycos_transf_2"/>
    <property type="match status" value="1"/>
</dbReference>
<dbReference type="PANTHER" id="PTHR43685:SF3">
    <property type="entry name" value="SLR2126 PROTEIN"/>
    <property type="match status" value="1"/>
</dbReference>
<dbReference type="InterPro" id="IPR001173">
    <property type="entry name" value="Glyco_trans_2-like"/>
</dbReference>
<dbReference type="PANTHER" id="PTHR43685">
    <property type="entry name" value="GLYCOSYLTRANSFERASE"/>
    <property type="match status" value="1"/>
</dbReference>